<accession>A0A514Z9L5</accession>
<name>A0A514Z9L5_9LACT</name>
<proteinExistence type="predicted"/>
<reference evidence="2 3" key="1">
    <citation type="submission" date="2019-07" db="EMBL/GenBank/DDBJ databases">
        <title>Genome sequencing of KACC 19320.</title>
        <authorList>
            <person name="Heo J."/>
            <person name="Kim S.-J."/>
            <person name="Kim J.-S."/>
            <person name="Hong S.-B."/>
            <person name="Kwon S.-W."/>
        </authorList>
    </citation>
    <scope>NUCLEOTIDE SEQUENCE [LARGE SCALE GENOMIC DNA]</scope>
    <source>
        <strain evidence="2 3">KACC 19320</strain>
    </source>
</reference>
<sequence>MQRKNKFKLVTFAMLLALVPSMNLGAIPQAFSSGRVTPTSLGKMLSPQEVGATTSNTSMSTMLKSVVPTSSTFNGKSVSQPSRTPLPQNTVSDAIAPNSFGWQQSIGGLTLPANQVTAVQNGTLLGSFPATDAGVQQALYMMYSASNASTSDFVLYFGSNTTLNNSVVKTPVSAPSATSMTFSTLVGHAKSLTWVSNSADSLTNSNTSQAPGTNYTVTLPTNVYFGVPTIFRNVTVAASGDNIYAQGNAFATTNGSWITGAPNIYGGTDSTNISGDTNIYIGATGNTAGWNIYGGNSSGGTISGDTHVTIAQASSTLNNVTGGSAAGSTINGNTNLDINGAIAAQVTNIYGGGIGTSASPVKVNGTVTTYVKSTSANARYQLYQGGACYGNILGSIYNTLTGVGGWTSTSSNINGTSPFSDYNGGSFQGNIGTLGAGNVISNSYDTSLFTTGQALFTGANSGTANTYGAATSTTSAAQGLIYANITNYIKSAFSTGTAGAVYGVVGGNGHDSLKISPAQWGLGSQTGLDSAVTVTDAKAYAQIPTSTVIANAQKITSNAIYGNIYTWEQSGVMSTTSGGGNNDWTGYSYGASSNGYLQGQSVLEAGTSNPDNSVGGAGVVYCTAMGGTAETTLASQGTVAYGKTDINSAYNSGWDLWGGGGTVWTYRQAFLQNGDCYLIHNNDISRWTYGGQSNGSQVGNSYNILNGGIVDTLEGGGYTGTTRWGSTTAQVNMGQVNWFLSGGSWGDLYNTNNATVNVYNGSINAIAGGNYGQAGTETIAGDSTVNVYGGDFSGSPRTGTKQLCGGPFFNGSSSILGSTTLNLDLTGATGSTFKLPSGTYLSGGAGYNNTATHVGSGVNNSITVNISANSSSGNVLNGAVIYGDGQSNGSSSTYTNIGTINMNINADGNTVDSLYATNYVAMPSSGQLYNTNIEVGDGTTISGTVSSGGSSDNLTDAIASANTNKSIVTLGNNTSHNPITINGSLINFNSAELTSQATVNVAGSFKNGGGATAANHAATYSKHGTIQMDSNSTLGITSTSSVVSGSKLIVYPNATLSTPYVQTSGLINLSDLDMSTNNGNLFWDPTGTPPTNISNSYGGAYWGQQSGFPVLTFNGGDTSTKSGAANITPDNFSGVDITRNYAFLGDYTMNSLSSPSNPTWIGYVIPGQIRVYNMTGDAGSGYWQHHLKSNITTGTPVAGQAMQAWASVAADTNASSMKVMYVMGYSDSTSNPFTFTSQSPYYIKSRTASGFDGRVLNNYPQTNPNFDVSAGTTGATRNFATGDYFTGNQQNGSNDQTTFGSYIIQNVVTDNTTSLSAGNYILPNTSSGTNASSLTQTQLQQIVGLKGVGVMSDITVSDGTLSTINNAGTTIQDPTSSGTNAQGQSYAEVPMTWTLGSSTAKSNIVVVPQAAVISSDHQTAVNAYDTSMTGDEANALKNQADLDGNWTYALGFKADGTIEDPTISTPVGLVGTLQTITADNPIIDENGNIHPVTYTYNGVSKEITINLSFGSISLTTPTMYDFGTLNVSPKPLVAWAQSPSSDVTVTDTRTGTGLKPWDVTVAQTQDLQGVTNGNNLAPYLIFKNGTGSQQITSAAMQIYANTAPTTGTFNLNQNWNSGTGQGIQLNIPVQSQEKGTYEGQLTWSLNDVPTN</sequence>
<gene>
    <name evidence="2" type="ORF">FLP15_09085</name>
</gene>
<organism evidence="2 3">
    <name type="scientific">Lactococcus protaetiae</name>
    <dbReference type="NCBI Taxonomy" id="2592653"/>
    <lineage>
        <taxon>Bacteria</taxon>
        <taxon>Bacillati</taxon>
        <taxon>Bacillota</taxon>
        <taxon>Bacilli</taxon>
        <taxon>Lactobacillales</taxon>
        <taxon>Streptococcaceae</taxon>
        <taxon>Lactococcus</taxon>
    </lineage>
</organism>
<evidence type="ECO:0008006" key="4">
    <source>
        <dbReference type="Google" id="ProtNLM"/>
    </source>
</evidence>
<protein>
    <recommendedName>
        <fullName evidence="4">WxL domain-containing protein</fullName>
    </recommendedName>
</protein>
<dbReference type="KEGG" id="lack:FLP15_09085"/>
<feature type="signal peptide" evidence="1">
    <location>
        <begin position="1"/>
        <end position="25"/>
    </location>
</feature>
<keyword evidence="3" id="KW-1185">Reference proteome</keyword>
<keyword evidence="1" id="KW-0732">Signal</keyword>
<evidence type="ECO:0000313" key="2">
    <source>
        <dbReference type="EMBL" id="QDK71281.1"/>
    </source>
</evidence>
<dbReference type="OrthoDB" id="2195034at2"/>
<dbReference type="Proteomes" id="UP000315128">
    <property type="component" value="Chromosome"/>
</dbReference>
<evidence type="ECO:0000313" key="3">
    <source>
        <dbReference type="Proteomes" id="UP000315128"/>
    </source>
</evidence>
<dbReference type="RefSeq" id="WP_142766855.1">
    <property type="nucleotide sequence ID" value="NZ_CP041356.1"/>
</dbReference>
<feature type="chain" id="PRO_5039422578" description="WxL domain-containing protein" evidence="1">
    <location>
        <begin position="26"/>
        <end position="1651"/>
    </location>
</feature>
<evidence type="ECO:0000256" key="1">
    <source>
        <dbReference type="SAM" id="SignalP"/>
    </source>
</evidence>
<dbReference type="EMBL" id="CP041356">
    <property type="protein sequence ID" value="QDK71281.1"/>
    <property type="molecule type" value="Genomic_DNA"/>
</dbReference>